<evidence type="ECO:0000256" key="1">
    <source>
        <dbReference type="SAM" id="Phobius"/>
    </source>
</evidence>
<dbReference type="Proteomes" id="UP000230007">
    <property type="component" value="Unassembled WGS sequence"/>
</dbReference>
<dbReference type="AlphaFoldDB" id="A0A2H0AM76"/>
<evidence type="ECO:0000313" key="3">
    <source>
        <dbReference type="Proteomes" id="UP000230007"/>
    </source>
</evidence>
<feature type="non-terminal residue" evidence="2">
    <location>
        <position position="60"/>
    </location>
</feature>
<accession>A0A2H0AM76</accession>
<name>A0A2H0AM76_9BACT</name>
<keyword evidence="1" id="KW-0472">Membrane</keyword>
<reference evidence="2 3" key="1">
    <citation type="submission" date="2017-09" db="EMBL/GenBank/DDBJ databases">
        <title>Depth-based differentiation of microbial function through sediment-hosted aquifers and enrichment of novel symbionts in the deep terrestrial subsurface.</title>
        <authorList>
            <person name="Probst A.J."/>
            <person name="Ladd B."/>
            <person name="Jarett J.K."/>
            <person name="Geller-Mcgrath D.E."/>
            <person name="Sieber C.M."/>
            <person name="Emerson J.B."/>
            <person name="Anantharaman K."/>
            <person name="Thomas B.C."/>
            <person name="Malmstrom R."/>
            <person name="Stieglmeier M."/>
            <person name="Klingl A."/>
            <person name="Woyke T."/>
            <person name="Ryan C.M."/>
            <person name="Banfield J.F."/>
        </authorList>
    </citation>
    <scope>NUCLEOTIDE SEQUENCE [LARGE SCALE GENOMIC DNA]</scope>
    <source>
        <strain evidence="2">CG23_combo_of_CG06-09_8_20_14_all_42_19</strain>
    </source>
</reference>
<comment type="caution">
    <text evidence="2">The sequence shown here is derived from an EMBL/GenBank/DDBJ whole genome shotgun (WGS) entry which is preliminary data.</text>
</comment>
<protein>
    <submittedName>
        <fullName evidence="2">Uncharacterized protein</fullName>
    </submittedName>
</protein>
<sequence length="60" mass="6429">MIVELLVFKNTSGTTTVGTVVDGLTVTLTLAVLLCPALLLQVNEYRDMPVVDGVTVPLFH</sequence>
<feature type="transmembrane region" description="Helical" evidence="1">
    <location>
        <begin position="20"/>
        <end position="40"/>
    </location>
</feature>
<gene>
    <name evidence="2" type="ORF">COX15_00480</name>
</gene>
<proteinExistence type="predicted"/>
<evidence type="ECO:0000313" key="2">
    <source>
        <dbReference type="EMBL" id="PIP46494.1"/>
    </source>
</evidence>
<keyword evidence="1" id="KW-1133">Transmembrane helix</keyword>
<organism evidence="2 3">
    <name type="scientific">Candidatus Colwellbacteria bacterium CG23_combo_of_CG06-09_8_20_14_all_42_19</name>
    <dbReference type="NCBI Taxonomy" id="1974541"/>
    <lineage>
        <taxon>Bacteria</taxon>
        <taxon>Candidatus Colwelliibacteriota</taxon>
    </lineage>
</organism>
<dbReference type="EMBL" id="PCSK01000011">
    <property type="protein sequence ID" value="PIP46494.1"/>
    <property type="molecule type" value="Genomic_DNA"/>
</dbReference>
<keyword evidence="1" id="KW-0812">Transmembrane</keyword>